<gene>
    <name evidence="1" type="ORF">GCM10009824_24950</name>
</gene>
<dbReference type="Proteomes" id="UP001500166">
    <property type="component" value="Unassembled WGS sequence"/>
</dbReference>
<evidence type="ECO:0000313" key="2">
    <source>
        <dbReference type="Proteomes" id="UP001500166"/>
    </source>
</evidence>
<dbReference type="EMBL" id="BAAAQA010000033">
    <property type="protein sequence ID" value="GAA2122158.1"/>
    <property type="molecule type" value="Genomic_DNA"/>
</dbReference>
<keyword evidence="2" id="KW-1185">Reference proteome</keyword>
<comment type="caution">
    <text evidence="1">The sequence shown here is derived from an EMBL/GenBank/DDBJ whole genome shotgun (WGS) entry which is preliminary data.</text>
</comment>
<reference evidence="1 2" key="1">
    <citation type="journal article" date="2019" name="Int. J. Syst. Evol. Microbiol.">
        <title>The Global Catalogue of Microorganisms (GCM) 10K type strain sequencing project: providing services to taxonomists for standard genome sequencing and annotation.</title>
        <authorList>
            <consortium name="The Broad Institute Genomics Platform"/>
            <consortium name="The Broad Institute Genome Sequencing Center for Infectious Disease"/>
            <person name="Wu L."/>
            <person name="Ma J."/>
        </authorList>
    </citation>
    <scope>NUCLEOTIDE SEQUENCE [LARGE SCALE GENOMIC DNA]</scope>
    <source>
        <strain evidence="1 2">JCM 15914</strain>
    </source>
</reference>
<proteinExistence type="predicted"/>
<organism evidence="1 2">
    <name type="scientific">Kocuria atrinae</name>
    <dbReference type="NCBI Taxonomy" id="592377"/>
    <lineage>
        <taxon>Bacteria</taxon>
        <taxon>Bacillati</taxon>
        <taxon>Actinomycetota</taxon>
        <taxon>Actinomycetes</taxon>
        <taxon>Micrococcales</taxon>
        <taxon>Micrococcaceae</taxon>
        <taxon>Kocuria</taxon>
    </lineage>
</organism>
<sequence>MSGGEGCSDGKQCVLLGLMNVDPLPIAPGAEDFRALARSSPWRFTTLHFTHRRQRVGGSAPDGKPVEAWLDRSVGRVSVRTSRGLEVNDGVPYSTSSVLMGESGTAPPYTPEPPAELVLRPDGLVARRPEGWHVEHGDPMWQDYLWTAMLDPLELSYGVEIDDVEATTVRGRPTWAATCRPLTGKGEEWEGGYNPRCSCCPLLDSAVSRFVEYGPEDPTLSDRELPTTYRVHLDVPTGIVVDITPLDGSGGTSLTNEIHAVDKRLEVGP</sequence>
<protein>
    <submittedName>
        <fullName evidence="1">Uncharacterized protein</fullName>
    </submittedName>
</protein>
<evidence type="ECO:0000313" key="1">
    <source>
        <dbReference type="EMBL" id="GAA2122158.1"/>
    </source>
</evidence>
<name>A0ABN2Y684_9MICC</name>
<accession>A0ABN2Y684</accession>